<evidence type="ECO:0000256" key="2">
    <source>
        <dbReference type="SAM" id="Phobius"/>
    </source>
</evidence>
<feature type="transmembrane region" description="Helical" evidence="2">
    <location>
        <begin position="262"/>
        <end position="281"/>
    </location>
</feature>
<dbReference type="InterPro" id="IPR010699">
    <property type="entry name" value="DUF1275"/>
</dbReference>
<evidence type="ECO:0008006" key="5">
    <source>
        <dbReference type="Google" id="ProtNLM"/>
    </source>
</evidence>
<dbReference type="OrthoDB" id="5288586at2759"/>
<feature type="transmembrane region" description="Helical" evidence="2">
    <location>
        <begin position="237"/>
        <end position="256"/>
    </location>
</feature>
<protein>
    <recommendedName>
        <fullName evidence="5">DUF1275 domain protein</fullName>
    </recommendedName>
</protein>
<evidence type="ECO:0000256" key="1">
    <source>
        <dbReference type="SAM" id="MobiDB-lite"/>
    </source>
</evidence>
<keyword evidence="4" id="KW-1185">Reference proteome</keyword>
<dbReference type="PANTHER" id="PTHR37488">
    <property type="entry name" value="DUF1275 DOMAIN-CONTAINING PROTEIN"/>
    <property type="match status" value="1"/>
</dbReference>
<dbReference type="Proteomes" id="UP000799441">
    <property type="component" value="Unassembled WGS sequence"/>
</dbReference>
<name>A0A9P4Q0Q6_9PEZI</name>
<dbReference type="AlphaFoldDB" id="A0A9P4Q0Q6"/>
<feature type="transmembrane region" description="Helical" evidence="2">
    <location>
        <begin position="111"/>
        <end position="129"/>
    </location>
</feature>
<evidence type="ECO:0000313" key="4">
    <source>
        <dbReference type="Proteomes" id="UP000799441"/>
    </source>
</evidence>
<comment type="caution">
    <text evidence="3">The sequence shown here is derived from an EMBL/GenBank/DDBJ whole genome shotgun (WGS) entry which is preliminary data.</text>
</comment>
<evidence type="ECO:0000313" key="3">
    <source>
        <dbReference type="EMBL" id="KAF2717263.1"/>
    </source>
</evidence>
<sequence>MSTSSRSHTAARQERQITNAHGTASDSETTPLLNGSSKPPERPSLWQRTHRHFTANVDNTWGDVALLFCYIITGLLDSSSTSIWGSFVSMQTGNTVYVGLGLAHPSDSDRWIRSGISILSYCAGSFFFSRFHRALGVTRRWVIVASYTIQLLLCAIAALIVTLNPNVSDENSGIDAFVATPLAILAFQSSGQTVVSRVLKYPSLTSVVLTSIYCDLFSDRELFTASLTQNAERNRRAIAPLLLLVGAIFGGLWAHSSFGMAGALWTAVILKTLVVTTWIFWKAEPQLQEP</sequence>
<reference evidence="3" key="1">
    <citation type="journal article" date="2020" name="Stud. Mycol.">
        <title>101 Dothideomycetes genomes: a test case for predicting lifestyles and emergence of pathogens.</title>
        <authorList>
            <person name="Haridas S."/>
            <person name="Albert R."/>
            <person name="Binder M."/>
            <person name="Bloem J."/>
            <person name="Labutti K."/>
            <person name="Salamov A."/>
            <person name="Andreopoulos B."/>
            <person name="Baker S."/>
            <person name="Barry K."/>
            <person name="Bills G."/>
            <person name="Bluhm B."/>
            <person name="Cannon C."/>
            <person name="Castanera R."/>
            <person name="Culley D."/>
            <person name="Daum C."/>
            <person name="Ezra D."/>
            <person name="Gonzalez J."/>
            <person name="Henrissat B."/>
            <person name="Kuo A."/>
            <person name="Liang C."/>
            <person name="Lipzen A."/>
            <person name="Lutzoni F."/>
            <person name="Magnuson J."/>
            <person name="Mondo S."/>
            <person name="Nolan M."/>
            <person name="Ohm R."/>
            <person name="Pangilinan J."/>
            <person name="Park H.-J."/>
            <person name="Ramirez L."/>
            <person name="Alfaro M."/>
            <person name="Sun H."/>
            <person name="Tritt A."/>
            <person name="Yoshinaga Y."/>
            <person name="Zwiers L.-H."/>
            <person name="Turgeon B."/>
            <person name="Goodwin S."/>
            <person name="Spatafora J."/>
            <person name="Crous P."/>
            <person name="Grigoriev I."/>
        </authorList>
    </citation>
    <scope>NUCLEOTIDE SEQUENCE</scope>
    <source>
        <strain evidence="3">CBS 116435</strain>
    </source>
</reference>
<gene>
    <name evidence="3" type="ORF">K431DRAFT_160604</name>
</gene>
<keyword evidence="2" id="KW-0472">Membrane</keyword>
<accession>A0A9P4Q0Q6</accession>
<dbReference type="PANTHER" id="PTHR37488:SF1">
    <property type="entry name" value="DUF1275 DOMAIN PROTEIN"/>
    <property type="match status" value="1"/>
</dbReference>
<feature type="transmembrane region" description="Helical" evidence="2">
    <location>
        <begin position="141"/>
        <end position="163"/>
    </location>
</feature>
<keyword evidence="2" id="KW-1133">Transmembrane helix</keyword>
<keyword evidence="2" id="KW-0812">Transmembrane</keyword>
<feature type="region of interest" description="Disordered" evidence="1">
    <location>
        <begin position="1"/>
        <end position="47"/>
    </location>
</feature>
<dbReference type="EMBL" id="MU003848">
    <property type="protein sequence ID" value="KAF2717263.1"/>
    <property type="molecule type" value="Genomic_DNA"/>
</dbReference>
<proteinExistence type="predicted"/>
<feature type="compositionally biased region" description="Polar residues" evidence="1">
    <location>
        <begin position="1"/>
        <end position="37"/>
    </location>
</feature>
<dbReference type="Pfam" id="PF06912">
    <property type="entry name" value="DUF1275"/>
    <property type="match status" value="1"/>
</dbReference>
<organism evidence="3 4">
    <name type="scientific">Polychaeton citri CBS 116435</name>
    <dbReference type="NCBI Taxonomy" id="1314669"/>
    <lineage>
        <taxon>Eukaryota</taxon>
        <taxon>Fungi</taxon>
        <taxon>Dikarya</taxon>
        <taxon>Ascomycota</taxon>
        <taxon>Pezizomycotina</taxon>
        <taxon>Dothideomycetes</taxon>
        <taxon>Dothideomycetidae</taxon>
        <taxon>Capnodiales</taxon>
        <taxon>Capnodiaceae</taxon>
        <taxon>Polychaeton</taxon>
    </lineage>
</organism>